<organism evidence="1 2">
    <name type="scientific">Dreissena polymorpha</name>
    <name type="common">Zebra mussel</name>
    <name type="synonym">Mytilus polymorpha</name>
    <dbReference type="NCBI Taxonomy" id="45954"/>
    <lineage>
        <taxon>Eukaryota</taxon>
        <taxon>Metazoa</taxon>
        <taxon>Spiralia</taxon>
        <taxon>Lophotrochozoa</taxon>
        <taxon>Mollusca</taxon>
        <taxon>Bivalvia</taxon>
        <taxon>Autobranchia</taxon>
        <taxon>Heteroconchia</taxon>
        <taxon>Euheterodonta</taxon>
        <taxon>Imparidentia</taxon>
        <taxon>Neoheterodontei</taxon>
        <taxon>Myida</taxon>
        <taxon>Dreissenoidea</taxon>
        <taxon>Dreissenidae</taxon>
        <taxon>Dreissena</taxon>
    </lineage>
</organism>
<comment type="caution">
    <text evidence="1">The sequence shown here is derived from an EMBL/GenBank/DDBJ whole genome shotgun (WGS) entry which is preliminary data.</text>
</comment>
<evidence type="ECO:0000313" key="1">
    <source>
        <dbReference type="EMBL" id="KAH3755492.1"/>
    </source>
</evidence>
<dbReference type="Proteomes" id="UP000828390">
    <property type="component" value="Unassembled WGS sequence"/>
</dbReference>
<accession>A0A9D4DTC8</accession>
<protein>
    <submittedName>
        <fullName evidence="1">Uncharacterized protein</fullName>
    </submittedName>
</protein>
<reference evidence="1" key="1">
    <citation type="journal article" date="2019" name="bioRxiv">
        <title>The Genome of the Zebra Mussel, Dreissena polymorpha: A Resource for Invasive Species Research.</title>
        <authorList>
            <person name="McCartney M.A."/>
            <person name="Auch B."/>
            <person name="Kono T."/>
            <person name="Mallez S."/>
            <person name="Zhang Y."/>
            <person name="Obille A."/>
            <person name="Becker A."/>
            <person name="Abrahante J.E."/>
            <person name="Garbe J."/>
            <person name="Badalamenti J.P."/>
            <person name="Herman A."/>
            <person name="Mangelson H."/>
            <person name="Liachko I."/>
            <person name="Sullivan S."/>
            <person name="Sone E.D."/>
            <person name="Koren S."/>
            <person name="Silverstein K.A.T."/>
            <person name="Beckman K.B."/>
            <person name="Gohl D.M."/>
        </authorList>
    </citation>
    <scope>NUCLEOTIDE SEQUENCE</scope>
    <source>
        <strain evidence="1">Duluth1</strain>
        <tissue evidence="1">Whole animal</tissue>
    </source>
</reference>
<gene>
    <name evidence="1" type="ORF">DPMN_190188</name>
</gene>
<keyword evidence="2" id="KW-1185">Reference proteome</keyword>
<evidence type="ECO:0000313" key="2">
    <source>
        <dbReference type="Proteomes" id="UP000828390"/>
    </source>
</evidence>
<proteinExistence type="predicted"/>
<dbReference type="EMBL" id="JAIWYP010000010">
    <property type="protein sequence ID" value="KAH3755492.1"/>
    <property type="molecule type" value="Genomic_DNA"/>
</dbReference>
<dbReference type="AlphaFoldDB" id="A0A9D4DTC8"/>
<reference evidence="1" key="2">
    <citation type="submission" date="2020-11" db="EMBL/GenBank/DDBJ databases">
        <authorList>
            <person name="McCartney M.A."/>
            <person name="Auch B."/>
            <person name="Kono T."/>
            <person name="Mallez S."/>
            <person name="Becker A."/>
            <person name="Gohl D.M."/>
            <person name="Silverstein K.A.T."/>
            <person name="Koren S."/>
            <person name="Bechman K.B."/>
            <person name="Herman A."/>
            <person name="Abrahante J.E."/>
            <person name="Garbe J."/>
        </authorList>
    </citation>
    <scope>NUCLEOTIDE SEQUENCE</scope>
    <source>
        <strain evidence="1">Duluth1</strain>
        <tissue evidence="1">Whole animal</tissue>
    </source>
</reference>
<name>A0A9D4DTC8_DREPO</name>
<sequence length="68" mass="7170">MTWVTSGVLGDLAHLGCLGLLGSPRVSWVTWVTSGVFVDLGHLGCLTPIATSLQCLPSASRMEDNRSV</sequence>